<dbReference type="Pfam" id="PF00085">
    <property type="entry name" value="Thioredoxin"/>
    <property type="match status" value="1"/>
</dbReference>
<gene>
    <name evidence="4" type="ORF">TPC1_15806</name>
</gene>
<comment type="similarity">
    <text evidence="1">Belongs to the protein disulfide isomerase family.</text>
</comment>
<dbReference type="PRINTS" id="PR00421">
    <property type="entry name" value="THIOREDOXIN"/>
</dbReference>
<reference evidence="4" key="1">
    <citation type="submission" date="2015-07" db="EMBL/GenBank/DDBJ databases">
        <title>Adaptation to a free-living lifestyle via gene acquisitions in the diplomonad Trepomonas sp. PC1.</title>
        <authorList>
            <person name="Xu F."/>
            <person name="Jerlstrom-Hultqvist J."/>
            <person name="Kolisko M."/>
            <person name="Simpson A.G.B."/>
            <person name="Roger A.J."/>
            <person name="Svard S.G."/>
            <person name="Andersson J.O."/>
        </authorList>
    </citation>
    <scope>NUCLEOTIDE SEQUENCE</scope>
    <source>
        <strain evidence="4">PC1</strain>
    </source>
</reference>
<feature type="domain" description="Thioredoxin" evidence="3">
    <location>
        <begin position="1"/>
        <end position="108"/>
    </location>
</feature>
<accession>A0A146K9Z0</accession>
<dbReference type="GO" id="GO:0005783">
    <property type="term" value="C:endoplasmic reticulum"/>
    <property type="evidence" value="ECO:0007669"/>
    <property type="project" value="TreeGrafter"/>
</dbReference>
<dbReference type="PANTHER" id="PTHR45672">
    <property type="entry name" value="PROTEIN DISULFIDE-ISOMERASE C17H9.14C-RELATED"/>
    <property type="match status" value="1"/>
</dbReference>
<evidence type="ECO:0000313" key="4">
    <source>
        <dbReference type="EMBL" id="JAP92301.1"/>
    </source>
</evidence>
<organism evidence="4">
    <name type="scientific">Trepomonas sp. PC1</name>
    <dbReference type="NCBI Taxonomy" id="1076344"/>
    <lineage>
        <taxon>Eukaryota</taxon>
        <taxon>Metamonada</taxon>
        <taxon>Diplomonadida</taxon>
        <taxon>Hexamitidae</taxon>
        <taxon>Hexamitinae</taxon>
        <taxon>Trepomonas</taxon>
    </lineage>
</organism>
<dbReference type="EMBL" id="GDID01004305">
    <property type="protein sequence ID" value="JAP92301.1"/>
    <property type="molecule type" value="Transcribed_RNA"/>
</dbReference>
<proteinExistence type="inferred from homology"/>
<evidence type="ECO:0000259" key="3">
    <source>
        <dbReference type="PROSITE" id="PS51352"/>
    </source>
</evidence>
<dbReference type="AlphaFoldDB" id="A0A146K9Z0"/>
<dbReference type="GO" id="GO:0006457">
    <property type="term" value="P:protein folding"/>
    <property type="evidence" value="ECO:0007669"/>
    <property type="project" value="TreeGrafter"/>
</dbReference>
<sequence>MLVIISQQIVHTLTNETFNTNKTQFVKFFAPWCGHCKKLQPIFEELSDSYIGNVEFGEIDCVAFKNTCEDQTIESYPTIKLFHNNQEIEYMGSRTQKDMKKWLDIQIKQQFSFHTFDECKEENQEFDSYFVLYTPNLENLKEFEKYRGEVDFCCIENSDKKLVALREGDEIVWDQQQNMDEFIMENKIGYFPELNYNTYEELAFRKIIALVAMPGEQLITEIHDAKLKYKGYNLAYIDAVKWDKYIETFKKHRTTDIPFLLVLDPKDDDNYYSRLIRKDKNIKEIIDTLVKDIDTGIETLKNKDEL</sequence>
<dbReference type="InterPro" id="IPR051063">
    <property type="entry name" value="PDI"/>
</dbReference>
<evidence type="ECO:0000256" key="1">
    <source>
        <dbReference type="ARBA" id="ARBA00006347"/>
    </source>
</evidence>
<dbReference type="GO" id="GO:0003756">
    <property type="term" value="F:protein disulfide isomerase activity"/>
    <property type="evidence" value="ECO:0007669"/>
    <property type="project" value="TreeGrafter"/>
</dbReference>
<evidence type="ECO:0000256" key="2">
    <source>
        <dbReference type="ARBA" id="ARBA00022729"/>
    </source>
</evidence>
<dbReference type="InterPro" id="IPR013766">
    <property type="entry name" value="Thioredoxin_domain"/>
</dbReference>
<dbReference type="PROSITE" id="PS51352">
    <property type="entry name" value="THIOREDOXIN_2"/>
    <property type="match status" value="1"/>
</dbReference>
<name>A0A146K9Z0_9EUKA</name>
<dbReference type="Gene3D" id="3.40.30.10">
    <property type="entry name" value="Glutaredoxin"/>
    <property type="match status" value="1"/>
</dbReference>
<dbReference type="PROSITE" id="PS00194">
    <property type="entry name" value="THIOREDOXIN_1"/>
    <property type="match status" value="1"/>
</dbReference>
<dbReference type="PANTHER" id="PTHR45672:SF3">
    <property type="entry name" value="THIOREDOXIN DOMAIN-CONTAINING PROTEIN 5"/>
    <property type="match status" value="1"/>
</dbReference>
<keyword evidence="2" id="KW-0732">Signal</keyword>
<keyword evidence="4" id="KW-0413">Isomerase</keyword>
<dbReference type="InterPro" id="IPR017937">
    <property type="entry name" value="Thioredoxin_CS"/>
</dbReference>
<protein>
    <submittedName>
        <fullName evidence="4">Protein disulfide isomerase</fullName>
    </submittedName>
</protein>
<dbReference type="CDD" id="cd02961">
    <property type="entry name" value="PDI_a_family"/>
    <property type="match status" value="1"/>
</dbReference>
<dbReference type="InterPro" id="IPR036249">
    <property type="entry name" value="Thioredoxin-like_sf"/>
</dbReference>
<dbReference type="SUPFAM" id="SSF52833">
    <property type="entry name" value="Thioredoxin-like"/>
    <property type="match status" value="1"/>
</dbReference>